<feature type="domain" description="Heterokaryon incompatibility" evidence="2">
    <location>
        <begin position="490"/>
        <end position="569"/>
    </location>
</feature>
<evidence type="ECO:0000256" key="1">
    <source>
        <dbReference type="SAM" id="Phobius"/>
    </source>
</evidence>
<feature type="transmembrane region" description="Helical" evidence="1">
    <location>
        <begin position="283"/>
        <end position="305"/>
    </location>
</feature>
<feature type="non-terminal residue" evidence="3">
    <location>
        <position position="1"/>
    </location>
</feature>
<feature type="transmembrane region" description="Helical" evidence="1">
    <location>
        <begin position="115"/>
        <end position="134"/>
    </location>
</feature>
<dbReference type="Pfam" id="PF06985">
    <property type="entry name" value="HET"/>
    <property type="match status" value="1"/>
</dbReference>
<protein>
    <recommendedName>
        <fullName evidence="2">Heterokaryon incompatibility domain-containing protein</fullName>
    </recommendedName>
</protein>
<keyword evidence="1" id="KW-1133">Transmembrane helix</keyword>
<reference evidence="3" key="1">
    <citation type="submission" date="2014-05" db="EMBL/GenBank/DDBJ databases">
        <title>The transcriptome of the halophilic microalga Tetraselmis sp. GSL018 isolated from the Great Salt Lake, Utah.</title>
        <authorList>
            <person name="Jinkerson R.E."/>
            <person name="D'Adamo S."/>
            <person name="Posewitz M.C."/>
        </authorList>
    </citation>
    <scope>NUCLEOTIDE SEQUENCE</scope>
    <source>
        <strain evidence="3">GSL018</strain>
    </source>
</reference>
<proteinExistence type="predicted"/>
<name>A0A061RX15_9CHLO</name>
<gene>
    <name evidence="3" type="ORF">TSPGSL018_23477</name>
</gene>
<feature type="transmembrane region" description="Helical" evidence="1">
    <location>
        <begin position="70"/>
        <end position="91"/>
    </location>
</feature>
<sequence>LGLFSVHTTVCTGQLSICVRQKRHHCLSRASVFPAPRHKLFCCWVSLSPGFQKIASRRMPGFPGTRRRRFIWVLLSILLLIFAAQFVLLYIEDIELIGDLRPDDPSYRIIEVLDFSRLFIGIFVSLCVYFSHLLRAFTMWRGYCPFSSSEITRSPSHWTAAASRGIFAECISSIKYGHNLLVVLISLTLIVDTCFKLSSHILNLGQVMSEQEKDYVLDTCGDRICLCRLGWELSYFMPWSTAVLSATMVLSVLFTPVRCWSPVFWDAVRMTGPLRLRRFLRDMIPLSLISLVWTSGTAFSKLFWIRSYRANKAFLEAYVFMSLLNFLFEVFVLLWCSGWFVCSAFPVGQFRLAGSARFQDLGPSTGNHTGWSCLRHSLVPYSHAGKWHWRDMFASVCLLLLVNTELSTGIQVGGIIGTWALRIAVLAVALFFPDKTASYDDLEMESAGFGLVVDASQLRAAFLMAIRGERFTQPLRTYKASMLRMKQTLAVSYRWQPEGMQIAPGHSLNMSPWQMQEVAHVIREHRVAYVWIDTISVPQSGYPLIKATLLSRMMAVYASAGKTLALRSKEMEGSRYHQRGWTLQEFCSAGSLIIKDEPSSDIEVSGLHCVSRDEDSQMRQLREWITKRLSYCRPFWVYGGITADWSHSLDDLKASYRKYQDISGSVITTDPQDMLRALYPLMMNTPVEDQMELINLVEQVTELLGVQEPKLQGLYETEQCWT</sequence>
<accession>A0A061RX15</accession>
<evidence type="ECO:0000313" key="3">
    <source>
        <dbReference type="EMBL" id="JAC75304.1"/>
    </source>
</evidence>
<evidence type="ECO:0000259" key="2">
    <source>
        <dbReference type="Pfam" id="PF06985"/>
    </source>
</evidence>
<feature type="transmembrane region" description="Helical" evidence="1">
    <location>
        <begin position="233"/>
        <end position="254"/>
    </location>
</feature>
<organism evidence="3">
    <name type="scientific">Tetraselmis sp. GSL018</name>
    <dbReference type="NCBI Taxonomy" id="582737"/>
    <lineage>
        <taxon>Eukaryota</taxon>
        <taxon>Viridiplantae</taxon>
        <taxon>Chlorophyta</taxon>
        <taxon>core chlorophytes</taxon>
        <taxon>Chlorodendrophyceae</taxon>
        <taxon>Chlorodendrales</taxon>
        <taxon>Chlorodendraceae</taxon>
        <taxon>Tetraselmis</taxon>
    </lineage>
</organism>
<feature type="transmembrane region" description="Helical" evidence="1">
    <location>
        <begin position="317"/>
        <end position="341"/>
    </location>
</feature>
<dbReference type="InterPro" id="IPR010730">
    <property type="entry name" value="HET"/>
</dbReference>
<dbReference type="EMBL" id="GBEZ01010363">
    <property type="protein sequence ID" value="JAC75304.1"/>
    <property type="molecule type" value="Transcribed_RNA"/>
</dbReference>
<keyword evidence="1" id="KW-0812">Transmembrane</keyword>
<dbReference type="AlphaFoldDB" id="A0A061RX15"/>
<keyword evidence="1" id="KW-0472">Membrane</keyword>